<reference evidence="1 2" key="1">
    <citation type="journal article" date="2018" name="Genome Biol. Evol.">
        <title>Multiple Roots of Fruiting Body Formation in Amoebozoa.</title>
        <authorList>
            <person name="Hillmann F."/>
            <person name="Forbes G."/>
            <person name="Novohradska S."/>
            <person name="Ferling I."/>
            <person name="Riege K."/>
            <person name="Groth M."/>
            <person name="Westermann M."/>
            <person name="Marz M."/>
            <person name="Spaller T."/>
            <person name="Winckler T."/>
            <person name="Schaap P."/>
            <person name="Glockner G."/>
        </authorList>
    </citation>
    <scope>NUCLEOTIDE SEQUENCE [LARGE SCALE GENOMIC DNA]</scope>
    <source>
        <strain evidence="1 2">Jena</strain>
    </source>
</reference>
<dbReference type="Proteomes" id="UP000241769">
    <property type="component" value="Unassembled WGS sequence"/>
</dbReference>
<proteinExistence type="predicted"/>
<evidence type="ECO:0000313" key="1">
    <source>
        <dbReference type="EMBL" id="PRP79103.1"/>
    </source>
</evidence>
<comment type="caution">
    <text evidence="1">The sequence shown here is derived from an EMBL/GenBank/DDBJ whole genome shotgun (WGS) entry which is preliminary data.</text>
</comment>
<gene>
    <name evidence="1" type="ORF">PROFUN_13165</name>
</gene>
<organism evidence="1 2">
    <name type="scientific">Planoprotostelium fungivorum</name>
    <dbReference type="NCBI Taxonomy" id="1890364"/>
    <lineage>
        <taxon>Eukaryota</taxon>
        <taxon>Amoebozoa</taxon>
        <taxon>Evosea</taxon>
        <taxon>Variosea</taxon>
        <taxon>Cavosteliida</taxon>
        <taxon>Cavosteliaceae</taxon>
        <taxon>Planoprotostelium</taxon>
    </lineage>
</organism>
<dbReference type="InParanoid" id="A0A2P6N579"/>
<dbReference type="AlphaFoldDB" id="A0A2P6N579"/>
<keyword evidence="2" id="KW-1185">Reference proteome</keyword>
<accession>A0A2P6N579</accession>
<evidence type="ECO:0000313" key="2">
    <source>
        <dbReference type="Proteomes" id="UP000241769"/>
    </source>
</evidence>
<name>A0A2P6N579_9EUKA</name>
<dbReference type="EMBL" id="MDYQ01000197">
    <property type="protein sequence ID" value="PRP79103.1"/>
    <property type="molecule type" value="Genomic_DNA"/>
</dbReference>
<protein>
    <submittedName>
        <fullName evidence="1">Uncharacterized protein</fullName>
    </submittedName>
</protein>
<sequence length="60" mass="6899">MGSRELKPIFESSLLSQKQVRKLVVMPRVELPGLHGGIFSFFVWTNIAEKSVKYTMRALF</sequence>